<comment type="caution">
    <text evidence="7">The sequence shown here is derived from an EMBL/GenBank/DDBJ whole genome shotgun (WGS) entry which is preliminary data.</text>
</comment>
<reference evidence="7" key="1">
    <citation type="submission" date="2021-01" db="EMBL/GenBank/DDBJ databases">
        <title>Whole genome shotgun sequence of Actinoplanes rishiriensis NBRC 108556.</title>
        <authorList>
            <person name="Komaki H."/>
            <person name="Tamura T."/>
        </authorList>
    </citation>
    <scope>NUCLEOTIDE SEQUENCE</scope>
    <source>
        <strain evidence="7">NBRC 108556</strain>
    </source>
</reference>
<dbReference type="SUPFAM" id="SSF53474">
    <property type="entry name" value="alpha/beta-Hydrolases"/>
    <property type="match status" value="1"/>
</dbReference>
<name>A0A919K3G2_9ACTN</name>
<keyword evidence="2 4" id="KW-0732">Signal</keyword>
<dbReference type="GO" id="GO:0016787">
    <property type="term" value="F:hydrolase activity"/>
    <property type="evidence" value="ECO:0007669"/>
    <property type="project" value="UniProtKB-KW"/>
</dbReference>
<feature type="signal peptide" evidence="4">
    <location>
        <begin position="1"/>
        <end position="27"/>
    </location>
</feature>
<dbReference type="InterPro" id="IPR000073">
    <property type="entry name" value="AB_hydrolase_1"/>
</dbReference>
<organism evidence="7 8">
    <name type="scientific">Paractinoplanes rishiriensis</name>
    <dbReference type="NCBI Taxonomy" id="1050105"/>
    <lineage>
        <taxon>Bacteria</taxon>
        <taxon>Bacillati</taxon>
        <taxon>Actinomycetota</taxon>
        <taxon>Actinomycetes</taxon>
        <taxon>Micromonosporales</taxon>
        <taxon>Micromonosporaceae</taxon>
        <taxon>Paractinoplanes</taxon>
    </lineage>
</organism>
<accession>A0A919K3G2</accession>
<feature type="domain" description="Peptidase S33 tripeptidyl aminopeptidase-like C-terminal" evidence="6">
    <location>
        <begin position="387"/>
        <end position="478"/>
    </location>
</feature>
<feature type="domain" description="AB hydrolase-1" evidence="5">
    <location>
        <begin position="84"/>
        <end position="279"/>
    </location>
</feature>
<evidence type="ECO:0000313" key="8">
    <source>
        <dbReference type="Proteomes" id="UP000636960"/>
    </source>
</evidence>
<dbReference type="InterPro" id="IPR051601">
    <property type="entry name" value="Serine_prot/Carboxylest_S33"/>
</dbReference>
<dbReference type="RefSeq" id="WP_203787390.1">
    <property type="nucleotide sequence ID" value="NZ_BOMV01000079.1"/>
</dbReference>
<keyword evidence="3 7" id="KW-0378">Hydrolase</keyword>
<evidence type="ECO:0000256" key="3">
    <source>
        <dbReference type="ARBA" id="ARBA00022801"/>
    </source>
</evidence>
<dbReference type="Proteomes" id="UP000636960">
    <property type="component" value="Unassembled WGS sequence"/>
</dbReference>
<proteinExistence type="inferred from homology"/>
<feature type="chain" id="PRO_5037208679" evidence="4">
    <location>
        <begin position="28"/>
        <end position="506"/>
    </location>
</feature>
<dbReference type="Pfam" id="PF00561">
    <property type="entry name" value="Abhydrolase_1"/>
    <property type="match status" value="1"/>
</dbReference>
<dbReference type="EMBL" id="BOMV01000079">
    <property type="protein sequence ID" value="GIF00066.1"/>
    <property type="molecule type" value="Genomic_DNA"/>
</dbReference>
<gene>
    <name evidence="7" type="ORF">Ari01nite_75300</name>
</gene>
<comment type="similarity">
    <text evidence="1">Belongs to the peptidase S33 family.</text>
</comment>
<dbReference type="InterPro" id="IPR013595">
    <property type="entry name" value="Pept_S33_TAP-like_C"/>
</dbReference>
<evidence type="ECO:0000313" key="7">
    <source>
        <dbReference type="EMBL" id="GIF00066.1"/>
    </source>
</evidence>
<dbReference type="Gene3D" id="3.40.50.1820">
    <property type="entry name" value="alpha/beta hydrolase"/>
    <property type="match status" value="1"/>
</dbReference>
<keyword evidence="8" id="KW-1185">Reference proteome</keyword>
<protein>
    <submittedName>
        <fullName evidence="7">Alpha/beta hydrolase</fullName>
    </submittedName>
</protein>
<dbReference type="Pfam" id="PF08386">
    <property type="entry name" value="Abhydrolase_4"/>
    <property type="match status" value="1"/>
</dbReference>
<dbReference type="PANTHER" id="PTHR43248">
    <property type="entry name" value="2-SUCCINYL-6-HYDROXY-2,4-CYCLOHEXADIENE-1-CARBOXYLATE SYNTHASE"/>
    <property type="match status" value="1"/>
</dbReference>
<evidence type="ECO:0000259" key="5">
    <source>
        <dbReference type="Pfam" id="PF00561"/>
    </source>
</evidence>
<evidence type="ECO:0000256" key="4">
    <source>
        <dbReference type="SAM" id="SignalP"/>
    </source>
</evidence>
<evidence type="ECO:0000259" key="6">
    <source>
        <dbReference type="Pfam" id="PF08386"/>
    </source>
</evidence>
<dbReference type="PANTHER" id="PTHR43248:SF29">
    <property type="entry name" value="TRIPEPTIDYL AMINOPEPTIDASE"/>
    <property type="match status" value="1"/>
</dbReference>
<dbReference type="InterPro" id="IPR029058">
    <property type="entry name" value="AB_hydrolase_fold"/>
</dbReference>
<sequence length="506" mass="54105">MLRRKVLALATVTLLGVTLVPATQAQAAGSADWGACPASPPDIDPRQQCAALSLPLDYRKPAGRKITVTISRIAATDPALRRGILLLNPGGPGGSGLDLPTYLSQSLPAEVLARYDLIGFDPRGVGASTPITCGLDPATPVDLILPYPAPDGSIDRNVAFARSTARACAQQAGDLLPYLTTPNTARDMDRIRAALGERKLSYLGYSYGSYLGAVYTSLFPARSDRIILDSGVDPKLIWTRIWEQFGPATALRFPDFAKWAAARNDEYGLGATPAAVTRTYFKTAETLDRDPIVTPDLTITGNFFRELTRGALYDDRNFPTLAADWQTLNAGAVTSLEVPFDNGAAALWAIACGDITWTNNISSYARRSAESRRHYPITAGMPPNIWPCAFWEYRPTEPPVAVTDKGPRNVLIMQNLRDPATGWASGRGLRRALGNRAAFISQDAGGHGVYGIRAGTCATEIGTAFLVNGTLPARDRLCAGPTPDDVTMLSAVPTFRTGPLGINLGG</sequence>
<evidence type="ECO:0000256" key="1">
    <source>
        <dbReference type="ARBA" id="ARBA00010088"/>
    </source>
</evidence>
<evidence type="ECO:0000256" key="2">
    <source>
        <dbReference type="ARBA" id="ARBA00022729"/>
    </source>
</evidence>
<dbReference type="AlphaFoldDB" id="A0A919K3G2"/>